<evidence type="ECO:0000313" key="1">
    <source>
        <dbReference type="Proteomes" id="UP000095281"/>
    </source>
</evidence>
<proteinExistence type="predicted"/>
<protein>
    <submittedName>
        <fullName evidence="2">Uncharacterized protein</fullName>
    </submittedName>
</protein>
<name>A0A1I8B911_MELHA</name>
<dbReference type="Gene3D" id="3.40.1110.10">
    <property type="entry name" value="Calcium-transporting ATPase, cytoplasmic domain N"/>
    <property type="match status" value="1"/>
</dbReference>
<dbReference type="InterPro" id="IPR023299">
    <property type="entry name" value="ATPase_P-typ_cyto_dom_N"/>
</dbReference>
<keyword evidence="1" id="KW-1185">Reference proteome</keyword>
<dbReference type="AlphaFoldDB" id="A0A1I8B911"/>
<dbReference type="Proteomes" id="UP000095281">
    <property type="component" value="Unplaced"/>
</dbReference>
<organism evidence="1 2">
    <name type="scientific">Meloidogyne hapla</name>
    <name type="common">Root-knot nematode worm</name>
    <dbReference type="NCBI Taxonomy" id="6305"/>
    <lineage>
        <taxon>Eukaryota</taxon>
        <taxon>Metazoa</taxon>
        <taxon>Ecdysozoa</taxon>
        <taxon>Nematoda</taxon>
        <taxon>Chromadorea</taxon>
        <taxon>Rhabditida</taxon>
        <taxon>Tylenchina</taxon>
        <taxon>Tylenchomorpha</taxon>
        <taxon>Tylenchoidea</taxon>
        <taxon>Meloidogynidae</taxon>
        <taxon>Meloidogyninae</taxon>
        <taxon>Meloidogyne</taxon>
    </lineage>
</organism>
<dbReference type="GO" id="GO:0000166">
    <property type="term" value="F:nucleotide binding"/>
    <property type="evidence" value="ECO:0007669"/>
    <property type="project" value="InterPro"/>
</dbReference>
<dbReference type="WBParaSite" id="MhA1_Contig1665.frz3.gene2">
    <property type="protein sequence ID" value="MhA1_Contig1665.frz3.gene2"/>
    <property type="gene ID" value="MhA1_Contig1665.frz3.gene2"/>
</dbReference>
<dbReference type="Pfam" id="PF13246">
    <property type="entry name" value="Cation_ATPase"/>
    <property type="match status" value="1"/>
</dbReference>
<accession>A0A1I8B911</accession>
<reference evidence="2" key="1">
    <citation type="submission" date="2016-11" db="UniProtKB">
        <authorList>
            <consortium name="WormBaseParasite"/>
        </authorList>
    </citation>
    <scope>IDENTIFICATION</scope>
</reference>
<dbReference type="SUPFAM" id="SSF81660">
    <property type="entry name" value="Metal cation-transporting ATPase, ATP-binding domain N"/>
    <property type="match status" value="1"/>
</dbReference>
<evidence type="ECO:0000313" key="2">
    <source>
        <dbReference type="WBParaSite" id="MhA1_Contig1665.frz3.gene2"/>
    </source>
</evidence>
<sequence>MGVSGILKNLPLENNEITFDNNQIKPEYSALLMYIKELGISIEECQKEKENILILIGPPEEIFGQCSFIKEENNKNDNENKNNFVPLKEEHLTEFEEQFLRFCVQRKRCLALAVESEKSENLKNKNNCFIGLFAFEDIPLNIKYFKKLNKLMEEGPNIIFIGDEHPAFVLSKVMELNEKRQVINNKFNKYPLKKPFIIGNGTAKIENSENIENGNKNKENKDSFLNQLQSQLFRRLKNQKNVDFVSTSTTTSISTSTTLFNSNRLDNKIKTINGNINEQLDVFNEENTKWPIDGKEINFTKSEIKK</sequence>